<sequence>MKVNKKWFGIGLLTCSVILAVGCSNNKTDDKGTTASSDTSEGKLAKEQVLNLTEVAELPTGDTALSTDTVGFTVFNQVLEGLYRLDKDSKPVPALAKEEATVSEDGLTYTFKLREDSTWSNGDKVTANDFVFAWQRVANPETGSQYAYLLEGVENAEAIISGEKTPDTLGVKAVTDYEFEVKMEKPVPYFISLMAFPTFFPQNEKFVTEKKDKYGTSADTMIFNGPFIFKDWDGTNLSWKYEKNPNYWDAENVKLTEINVDVVKETATALNLYDAGNLDRVLLTGEYAKQFRDTPEYKITTEARSAYMQYNQLREGKKTIFANENMRKAVAYSYDQDLLANEILANGSQILTGLVPADLAANPKTGEDFRKESGDYLQFNQKEAKKYWELAKKDLGVDKVEFDLIADDDESNKKISAFLKDQIETSLPGTTVNVRSLPFKVRLEVATNQEYDLQQGGWGADFADPVNFIDLLQTDGAYNRSGYSNKEYDALLADSKGKNANNPEARWENLLDAEKILLDDAGVSPMFQRAAASLQKPYVKGIYSHQVGAQFTYKNAYIEEHE</sequence>
<proteinExistence type="inferred from homology"/>
<reference evidence="8" key="1">
    <citation type="submission" date="2023-08" db="EMBL/GenBank/DDBJ databases">
        <title>Genomic characterization of piscicolin 126 produced by Carnobacterium maltaromaticum CM22 strain isolated from salmon (Salmo salar).</title>
        <authorList>
            <person name="Gonzalez-Gragera E."/>
            <person name="Garcia-Lopez J.D."/>
            <person name="Teso-Perez C."/>
            <person name="Gimenez-Hernandez I."/>
            <person name="Peralta-Sanchez J.M."/>
            <person name="Valdivia E."/>
            <person name="Montalban-Lopez M."/>
            <person name="Martin-Platero A.M."/>
            <person name="Banos A."/>
            <person name="Martinez-Bueno M."/>
        </authorList>
    </citation>
    <scope>NUCLEOTIDE SEQUENCE</scope>
    <source>
        <strain evidence="8">CM22</strain>
    </source>
</reference>
<dbReference type="EMBL" id="JAVBVO010000002">
    <property type="protein sequence ID" value="MDZ5757653.1"/>
    <property type="molecule type" value="Genomic_DNA"/>
</dbReference>
<feature type="chain" id="PRO_5043723732" evidence="6">
    <location>
        <begin position="21"/>
        <end position="562"/>
    </location>
</feature>
<feature type="domain" description="Solute-binding protein family 5" evidence="7">
    <location>
        <begin position="90"/>
        <end position="477"/>
    </location>
</feature>
<dbReference type="FunFam" id="3.90.76.10:FF:000001">
    <property type="entry name" value="Oligopeptide ABC transporter substrate-binding protein"/>
    <property type="match status" value="1"/>
</dbReference>
<dbReference type="PIRSF" id="PIRSF002741">
    <property type="entry name" value="MppA"/>
    <property type="match status" value="1"/>
</dbReference>
<dbReference type="CDD" id="cd08504">
    <property type="entry name" value="PBP2_OppA"/>
    <property type="match status" value="1"/>
</dbReference>
<dbReference type="InterPro" id="IPR000914">
    <property type="entry name" value="SBP_5_dom"/>
</dbReference>
<evidence type="ECO:0000256" key="5">
    <source>
        <dbReference type="ARBA" id="ARBA00022856"/>
    </source>
</evidence>
<dbReference type="GO" id="GO:0015833">
    <property type="term" value="P:peptide transport"/>
    <property type="evidence" value="ECO:0007669"/>
    <property type="project" value="UniProtKB-KW"/>
</dbReference>
<evidence type="ECO:0000256" key="2">
    <source>
        <dbReference type="ARBA" id="ARBA00005695"/>
    </source>
</evidence>
<dbReference type="PANTHER" id="PTHR30290">
    <property type="entry name" value="PERIPLASMIC BINDING COMPONENT OF ABC TRANSPORTER"/>
    <property type="match status" value="1"/>
</dbReference>
<evidence type="ECO:0000313" key="8">
    <source>
        <dbReference type="EMBL" id="MDZ5757653.1"/>
    </source>
</evidence>
<dbReference type="Proteomes" id="UP001290462">
    <property type="component" value="Unassembled WGS sequence"/>
</dbReference>
<protein>
    <submittedName>
        <fullName evidence="8">Peptide ABC transporter substrate-binding protein</fullName>
    </submittedName>
</protein>
<dbReference type="PANTHER" id="PTHR30290:SF10">
    <property type="entry name" value="PERIPLASMIC OLIGOPEPTIDE-BINDING PROTEIN-RELATED"/>
    <property type="match status" value="1"/>
</dbReference>
<accession>A0AAW9JQA4</accession>
<dbReference type="GO" id="GO:1904680">
    <property type="term" value="F:peptide transmembrane transporter activity"/>
    <property type="evidence" value="ECO:0007669"/>
    <property type="project" value="TreeGrafter"/>
</dbReference>
<dbReference type="GO" id="GO:0043190">
    <property type="term" value="C:ATP-binding cassette (ABC) transporter complex"/>
    <property type="evidence" value="ECO:0007669"/>
    <property type="project" value="InterPro"/>
</dbReference>
<dbReference type="PROSITE" id="PS51257">
    <property type="entry name" value="PROKAR_LIPOPROTEIN"/>
    <property type="match status" value="1"/>
</dbReference>
<dbReference type="SUPFAM" id="SSF53850">
    <property type="entry name" value="Periplasmic binding protein-like II"/>
    <property type="match status" value="1"/>
</dbReference>
<evidence type="ECO:0000313" key="9">
    <source>
        <dbReference type="Proteomes" id="UP001290462"/>
    </source>
</evidence>
<organism evidence="8 9">
    <name type="scientific">Carnobacterium maltaromaticum</name>
    <name type="common">Carnobacterium piscicola</name>
    <dbReference type="NCBI Taxonomy" id="2751"/>
    <lineage>
        <taxon>Bacteria</taxon>
        <taxon>Bacillati</taxon>
        <taxon>Bacillota</taxon>
        <taxon>Bacilli</taxon>
        <taxon>Lactobacillales</taxon>
        <taxon>Carnobacteriaceae</taxon>
        <taxon>Carnobacterium</taxon>
    </lineage>
</organism>
<evidence type="ECO:0000256" key="1">
    <source>
        <dbReference type="ARBA" id="ARBA00004196"/>
    </source>
</evidence>
<name>A0AAW9JQA4_CARML</name>
<dbReference type="AlphaFoldDB" id="A0AAW9JQA4"/>
<keyword evidence="3" id="KW-0813">Transport</keyword>
<keyword evidence="5" id="KW-0571">Peptide transport</keyword>
<keyword evidence="4 6" id="KW-0732">Signal</keyword>
<evidence type="ECO:0000259" key="7">
    <source>
        <dbReference type="Pfam" id="PF00496"/>
    </source>
</evidence>
<comment type="caution">
    <text evidence="8">The sequence shown here is derived from an EMBL/GenBank/DDBJ whole genome shotgun (WGS) entry which is preliminary data.</text>
</comment>
<keyword evidence="5" id="KW-0653">Protein transport</keyword>
<gene>
    <name evidence="8" type="ORF">RAK27_03190</name>
</gene>
<evidence type="ECO:0000256" key="6">
    <source>
        <dbReference type="SAM" id="SignalP"/>
    </source>
</evidence>
<comment type="similarity">
    <text evidence="2">Belongs to the bacterial solute-binding protein 5 family.</text>
</comment>
<evidence type="ECO:0000256" key="4">
    <source>
        <dbReference type="ARBA" id="ARBA00022729"/>
    </source>
</evidence>
<dbReference type="Pfam" id="PF00496">
    <property type="entry name" value="SBP_bac_5"/>
    <property type="match status" value="1"/>
</dbReference>
<dbReference type="InterPro" id="IPR030678">
    <property type="entry name" value="Peptide/Ni-bd"/>
</dbReference>
<dbReference type="InterPro" id="IPR039424">
    <property type="entry name" value="SBP_5"/>
</dbReference>
<feature type="signal peptide" evidence="6">
    <location>
        <begin position="1"/>
        <end position="20"/>
    </location>
</feature>
<dbReference type="RefSeq" id="WP_010053647.1">
    <property type="nucleotide sequence ID" value="NZ_CBCPHT010000006.1"/>
</dbReference>
<dbReference type="GO" id="GO:0030288">
    <property type="term" value="C:outer membrane-bounded periplasmic space"/>
    <property type="evidence" value="ECO:0007669"/>
    <property type="project" value="UniProtKB-ARBA"/>
</dbReference>
<dbReference type="Gene3D" id="3.40.190.10">
    <property type="entry name" value="Periplasmic binding protein-like II"/>
    <property type="match status" value="1"/>
</dbReference>
<evidence type="ECO:0000256" key="3">
    <source>
        <dbReference type="ARBA" id="ARBA00022448"/>
    </source>
</evidence>
<comment type="subcellular location">
    <subcellularLocation>
        <location evidence="1">Cell envelope</location>
    </subcellularLocation>
</comment>
<dbReference type="FunFam" id="3.10.105.10:FF:000001">
    <property type="entry name" value="Oligopeptide ABC transporter, oligopeptide-binding protein"/>
    <property type="match status" value="1"/>
</dbReference>
<dbReference type="Gene3D" id="3.90.76.10">
    <property type="entry name" value="Dipeptide-binding Protein, Domain 1"/>
    <property type="match status" value="1"/>
</dbReference>
<dbReference type="Gene3D" id="3.10.105.10">
    <property type="entry name" value="Dipeptide-binding Protein, Domain 3"/>
    <property type="match status" value="1"/>
</dbReference>